<evidence type="ECO:0000259" key="4">
    <source>
        <dbReference type="PROSITE" id="PS50119"/>
    </source>
</evidence>
<dbReference type="PANTHER" id="PTHR28634">
    <property type="entry name" value="ZINC FINGER B-BOX DOMAIN-CONTAINING PROTEIN 1"/>
    <property type="match status" value="1"/>
</dbReference>
<feature type="compositionally biased region" description="Basic and acidic residues" evidence="3">
    <location>
        <begin position="473"/>
        <end position="505"/>
    </location>
</feature>
<keyword evidence="1" id="KW-0862">Zinc</keyword>
<feature type="compositionally biased region" description="Basic and acidic residues" evidence="3">
    <location>
        <begin position="356"/>
        <end position="366"/>
    </location>
</feature>
<feature type="region of interest" description="Disordered" evidence="3">
    <location>
        <begin position="435"/>
        <end position="612"/>
    </location>
</feature>
<feature type="compositionally biased region" description="Basic and acidic residues" evidence="3">
    <location>
        <begin position="808"/>
        <end position="817"/>
    </location>
</feature>
<feature type="compositionally biased region" description="Basic and acidic residues" evidence="3">
    <location>
        <begin position="268"/>
        <end position="282"/>
    </location>
</feature>
<keyword evidence="1" id="KW-0863">Zinc-finger</keyword>
<evidence type="ECO:0000256" key="2">
    <source>
        <dbReference type="SAM" id="Coils"/>
    </source>
</evidence>
<sequence>MVIIILLFCQNNFMLWDRNLKRAKQETRKLAEEGKKMEERLMELKMAMNREKEERERQGGGFWSRGQQGNLTTYADEVIKKNKNKSAPTKGKIKILKDKPLDLPERSNQPGTIAYIAQRGAHTPRDKPKGPKCGQCEERSAAVSCVQCSEDYCAGCFAAFHLKGNLKKHRSVPLMATPRQCFASPRPNPPSTNSSYDFNQGDGAVAALTPGSARKDRNSPEGASGTYENSLLHGSYDEAEQAASFQEALGAWRKGKTGENEDQLGTDRSQRPRTDRSQRPGTDRSQQPGTDRSQRRGGVPYSPVQTPTVNVDTSTATQDEQQNIEIKFNSSISYADRLLLKKHRRTDVDALFTPRETPRKEPKSARENNSQRVPRGLSGRGPRREKSNMSMKIEDYDDAELDEGRVDFQALYQAIHPEFQGQNLGPDSLSIVEVEANSGRKSARSSLDAQSKDAKHSDNAWLRDAESGSIGPTEKHSEILGTRLKDIENEVRKESVKSRNSKNQDSHMNSQEKAQLTRNKSVLSNKSEAVPFPSKETVKARPPSAKSRPQTGSKAKNKKGQGSQSRATSRQGSRPTSRANSRIGSSRAASRIDNPGLLTKAPSEALKDIARMTPTGERYQGIDSFFMVGVEPAPQEERTLTPSKHKQKDEKIKVSYQLYSMAPKSWKPDMSLQDAVDTEVIENNDAEDDRASSVMAYHAYSEQMMSDITERLISRFDELPLDEDSLSDQSSGGAQRSLGEEYRTYTSRRDPPAQTPRGQKDTAVQDPKKSPTVPSSACTPRNTSQGRARTPGVTRSRAEVNTPRRSKTFHDEDDYRPASRAIVMEGTDLSIFDTVGQSAVQDQEDEETLDQLEWELASQSGRLTVEGKISRMEMPDDFSDDSVNSSLESFRRDEMEDDEELTDDATDVRNLL</sequence>
<name>A0ABY7G2H3_MYAAR</name>
<dbReference type="CDD" id="cd19818">
    <property type="entry name" value="Bbox1_ZBBX"/>
    <property type="match status" value="1"/>
</dbReference>
<dbReference type="EMBL" id="CP111026">
    <property type="protein sequence ID" value="WAR28648.1"/>
    <property type="molecule type" value="Genomic_DNA"/>
</dbReference>
<feature type="domain" description="B box-type" evidence="4">
    <location>
        <begin position="128"/>
        <end position="174"/>
    </location>
</feature>
<dbReference type="InterPro" id="IPR000315">
    <property type="entry name" value="Znf_B-box"/>
</dbReference>
<dbReference type="PANTHER" id="PTHR28634:SF1">
    <property type="entry name" value="ZINC FINGER B-BOX DOMAIN-CONTAINING PROTEIN 1"/>
    <property type="match status" value="1"/>
</dbReference>
<feature type="region of interest" description="Disordered" evidence="3">
    <location>
        <begin position="723"/>
        <end position="818"/>
    </location>
</feature>
<proteinExistence type="predicted"/>
<keyword evidence="6" id="KW-1185">Reference proteome</keyword>
<feature type="compositionally biased region" description="Polar residues" evidence="3">
    <location>
        <begin position="303"/>
        <end position="318"/>
    </location>
</feature>
<dbReference type="Pfam" id="PF22586">
    <property type="entry name" value="ANCHR-like_BBOX"/>
    <property type="match status" value="1"/>
</dbReference>
<dbReference type="PROSITE" id="PS50119">
    <property type="entry name" value="ZF_BBOX"/>
    <property type="match status" value="1"/>
</dbReference>
<feature type="region of interest" description="Disordered" evidence="3">
    <location>
        <begin position="866"/>
        <end position="912"/>
    </location>
</feature>
<accession>A0ABY7G2H3</accession>
<dbReference type="Gene3D" id="4.10.830.40">
    <property type="match status" value="1"/>
</dbReference>
<feature type="compositionally biased region" description="Basic and acidic residues" evidence="3">
    <location>
        <begin position="738"/>
        <end position="751"/>
    </location>
</feature>
<reference evidence="5" key="1">
    <citation type="submission" date="2022-11" db="EMBL/GenBank/DDBJ databases">
        <title>Centuries of genome instability and evolution in soft-shell clam transmissible cancer (bioRxiv).</title>
        <authorList>
            <person name="Hart S.F.M."/>
            <person name="Yonemitsu M.A."/>
            <person name="Giersch R.M."/>
            <person name="Beal B.F."/>
            <person name="Arriagada G."/>
            <person name="Davis B.W."/>
            <person name="Ostrander E.A."/>
            <person name="Goff S.P."/>
            <person name="Metzger M.J."/>
        </authorList>
    </citation>
    <scope>NUCLEOTIDE SEQUENCE</scope>
    <source>
        <strain evidence="5">MELC-2E11</strain>
        <tissue evidence="5">Siphon/mantle</tissue>
    </source>
</reference>
<feature type="compositionally biased region" description="Acidic residues" evidence="3">
    <location>
        <begin position="895"/>
        <end position="905"/>
    </location>
</feature>
<feature type="coiled-coil region" evidence="2">
    <location>
        <begin position="20"/>
        <end position="58"/>
    </location>
</feature>
<protein>
    <submittedName>
        <fullName evidence="5">ZBBX-like protein</fullName>
    </submittedName>
</protein>
<feature type="compositionally biased region" description="Basic and acidic residues" evidence="3">
    <location>
        <begin position="450"/>
        <end position="466"/>
    </location>
</feature>
<feature type="compositionally biased region" description="Low complexity" evidence="3">
    <location>
        <begin position="577"/>
        <end position="591"/>
    </location>
</feature>
<feature type="region of interest" description="Disordered" evidence="3">
    <location>
        <begin position="253"/>
        <end position="318"/>
    </location>
</feature>
<evidence type="ECO:0000256" key="1">
    <source>
        <dbReference type="PROSITE-ProRule" id="PRU00024"/>
    </source>
</evidence>
<evidence type="ECO:0000313" key="5">
    <source>
        <dbReference type="EMBL" id="WAR28648.1"/>
    </source>
</evidence>
<dbReference type="Proteomes" id="UP001164746">
    <property type="component" value="Chromosome 15"/>
</dbReference>
<evidence type="ECO:0000313" key="6">
    <source>
        <dbReference type="Proteomes" id="UP001164746"/>
    </source>
</evidence>
<dbReference type="InterPro" id="IPR037688">
    <property type="entry name" value="ZBBX"/>
</dbReference>
<feature type="compositionally biased region" description="Polar residues" evidence="3">
    <location>
        <begin position="506"/>
        <end position="527"/>
    </location>
</feature>
<feature type="compositionally biased region" description="Polar residues" evidence="3">
    <location>
        <begin position="772"/>
        <end position="787"/>
    </location>
</feature>
<organism evidence="5 6">
    <name type="scientific">Mya arenaria</name>
    <name type="common">Soft-shell clam</name>
    <dbReference type="NCBI Taxonomy" id="6604"/>
    <lineage>
        <taxon>Eukaryota</taxon>
        <taxon>Metazoa</taxon>
        <taxon>Spiralia</taxon>
        <taxon>Lophotrochozoa</taxon>
        <taxon>Mollusca</taxon>
        <taxon>Bivalvia</taxon>
        <taxon>Autobranchia</taxon>
        <taxon>Heteroconchia</taxon>
        <taxon>Euheterodonta</taxon>
        <taxon>Imparidentia</taxon>
        <taxon>Neoheterodontei</taxon>
        <taxon>Myida</taxon>
        <taxon>Myoidea</taxon>
        <taxon>Myidae</taxon>
        <taxon>Mya</taxon>
    </lineage>
</organism>
<gene>
    <name evidence="5" type="ORF">MAR_014352</name>
</gene>
<feature type="region of interest" description="Disordered" evidence="3">
    <location>
        <begin position="179"/>
        <end position="229"/>
    </location>
</feature>
<keyword evidence="1" id="KW-0479">Metal-binding</keyword>
<feature type="compositionally biased region" description="Polar residues" evidence="3">
    <location>
        <begin position="547"/>
        <end position="576"/>
    </location>
</feature>
<evidence type="ECO:0000256" key="3">
    <source>
        <dbReference type="SAM" id="MobiDB-lite"/>
    </source>
</evidence>
<keyword evidence="2" id="KW-0175">Coiled coil</keyword>
<feature type="region of interest" description="Disordered" evidence="3">
    <location>
        <begin position="350"/>
        <end position="393"/>
    </location>
</feature>